<dbReference type="PANTHER" id="PTHR46796">
    <property type="entry name" value="HTH-TYPE TRANSCRIPTIONAL ACTIVATOR RHAS-RELATED"/>
    <property type="match status" value="1"/>
</dbReference>
<dbReference type="PROSITE" id="PS01124">
    <property type="entry name" value="HTH_ARAC_FAMILY_2"/>
    <property type="match status" value="1"/>
</dbReference>
<dbReference type="InterPro" id="IPR050204">
    <property type="entry name" value="AraC_XylS_family_regulators"/>
</dbReference>
<keyword evidence="3" id="KW-0804">Transcription</keyword>
<dbReference type="Pfam" id="PF12833">
    <property type="entry name" value="HTH_18"/>
    <property type="match status" value="1"/>
</dbReference>
<keyword evidence="1" id="KW-0805">Transcription regulation</keyword>
<keyword evidence="2" id="KW-0238">DNA-binding</keyword>
<reference evidence="5 6" key="1">
    <citation type="submission" date="2024-03" db="EMBL/GenBank/DDBJ databases">
        <title>Flavobacterium soyae.</title>
        <authorList>
            <person name="Zheng W."/>
        </authorList>
    </citation>
    <scope>NUCLEOTIDE SEQUENCE [LARGE SCALE GENOMIC DNA]</scope>
    <source>
        <strain evidence="5 6">55</strain>
    </source>
</reference>
<organism evidence="5 6">
    <name type="scientific">Flavobacterium soyae</name>
    <dbReference type="NCBI Taxonomy" id="2903098"/>
    <lineage>
        <taxon>Bacteria</taxon>
        <taxon>Pseudomonadati</taxon>
        <taxon>Bacteroidota</taxon>
        <taxon>Flavobacteriia</taxon>
        <taxon>Flavobacteriales</taxon>
        <taxon>Flavobacteriaceae</taxon>
        <taxon>Flavobacterium</taxon>
    </lineage>
</organism>
<dbReference type="InterPro" id="IPR046532">
    <property type="entry name" value="DUF6597"/>
</dbReference>
<evidence type="ECO:0000256" key="3">
    <source>
        <dbReference type="ARBA" id="ARBA00023163"/>
    </source>
</evidence>
<evidence type="ECO:0000256" key="1">
    <source>
        <dbReference type="ARBA" id="ARBA00023015"/>
    </source>
</evidence>
<gene>
    <name evidence="5" type="ORF">AABD74_14555</name>
</gene>
<dbReference type="Gene3D" id="1.10.10.60">
    <property type="entry name" value="Homeodomain-like"/>
    <property type="match status" value="1"/>
</dbReference>
<name>A0ABZ2UC54_9FLAO</name>
<dbReference type="RefSeq" id="WP_406843315.1">
    <property type="nucleotide sequence ID" value="NZ_CP150845.1"/>
</dbReference>
<evidence type="ECO:0000259" key="4">
    <source>
        <dbReference type="PROSITE" id="PS01124"/>
    </source>
</evidence>
<evidence type="ECO:0000313" key="5">
    <source>
        <dbReference type="EMBL" id="WYZ18381.1"/>
    </source>
</evidence>
<keyword evidence="6" id="KW-1185">Reference proteome</keyword>
<proteinExistence type="predicted"/>
<accession>A0ABZ2UC54</accession>
<feature type="domain" description="HTH araC/xylS-type" evidence="4">
    <location>
        <begin position="175"/>
        <end position="257"/>
    </location>
</feature>
<protein>
    <submittedName>
        <fullName evidence="5">Helix-turn-helix domain-containing protein</fullName>
    </submittedName>
</protein>
<dbReference type="InterPro" id="IPR018060">
    <property type="entry name" value="HTH_AraC"/>
</dbReference>
<evidence type="ECO:0000313" key="6">
    <source>
        <dbReference type="Proteomes" id="UP001623852"/>
    </source>
</evidence>
<evidence type="ECO:0000256" key="2">
    <source>
        <dbReference type="ARBA" id="ARBA00023125"/>
    </source>
</evidence>
<dbReference type="EMBL" id="CP150845">
    <property type="protein sequence ID" value="WYZ18381.1"/>
    <property type="molecule type" value="Genomic_DNA"/>
</dbReference>
<dbReference type="Pfam" id="PF20240">
    <property type="entry name" value="DUF6597"/>
    <property type="match status" value="1"/>
</dbReference>
<dbReference type="Proteomes" id="UP001623852">
    <property type="component" value="Chromosome"/>
</dbReference>
<dbReference type="SMART" id="SM00342">
    <property type="entry name" value="HTH_ARAC"/>
    <property type="match status" value="1"/>
</dbReference>
<sequence length="272" mass="32025">MEYKIYQPHEKLKAWIRYFWSYDSMALEKKVLHIRSFADQYPRLIFQDINTFSPIKDANGNIMPLCYLSGLDTKPSDAFWDTQFSHFGVSFYPHALHALFGIDASEMTNRMVDINLLDKTEIPFLLLDAQDHHNRVQILSTYFYERLYHGKIDQTINDLFHSNKSWLWNMEKKQQQLAGHYGLSERQLQRRFKINTGVSMTKFGRLIRFENALKVLPTAVYGDLTALTYDLQYADQSHFNTDFKEFSGLSPYQFIRKESLGTESSSFIYLSE</sequence>
<dbReference type="PANTHER" id="PTHR46796:SF13">
    <property type="entry name" value="HTH-TYPE TRANSCRIPTIONAL ACTIVATOR RHAS"/>
    <property type="match status" value="1"/>
</dbReference>